<gene>
    <name evidence="9" type="ORF">NCTC13150_01845</name>
</gene>
<evidence type="ECO:0000256" key="5">
    <source>
        <dbReference type="ARBA" id="ARBA00022989"/>
    </source>
</evidence>
<dbReference type="GO" id="GO:0005886">
    <property type="term" value="C:plasma membrane"/>
    <property type="evidence" value="ECO:0007669"/>
    <property type="project" value="UniProtKB-SubCell"/>
</dbReference>
<evidence type="ECO:0000256" key="2">
    <source>
        <dbReference type="ARBA" id="ARBA00007362"/>
    </source>
</evidence>
<accession>A0A8H2M777</accession>
<dbReference type="InterPro" id="IPR000620">
    <property type="entry name" value="EamA_dom"/>
</dbReference>
<keyword evidence="6 7" id="KW-0472">Membrane</keyword>
<keyword evidence="4 7" id="KW-0812">Transmembrane</keyword>
<keyword evidence="3" id="KW-1003">Cell membrane</keyword>
<dbReference type="SUPFAM" id="SSF103481">
    <property type="entry name" value="Multidrug resistance efflux transporter EmrE"/>
    <property type="match status" value="2"/>
</dbReference>
<feature type="transmembrane region" description="Helical" evidence="7">
    <location>
        <begin position="265"/>
        <end position="283"/>
    </location>
</feature>
<dbReference type="InterPro" id="IPR050638">
    <property type="entry name" value="AA-Vitamin_Transporters"/>
</dbReference>
<comment type="caution">
    <text evidence="9">The sequence shown here is derived from an EMBL/GenBank/DDBJ whole genome shotgun (WGS) entry which is preliminary data.</text>
</comment>
<keyword evidence="10" id="KW-1185">Reference proteome</keyword>
<comment type="similarity">
    <text evidence="2">Belongs to the EamA transporter family.</text>
</comment>
<dbReference type="EMBL" id="CAACYI010000001">
    <property type="protein sequence ID" value="VFB17258.1"/>
    <property type="molecule type" value="Genomic_DNA"/>
</dbReference>
<dbReference type="AlphaFoldDB" id="A0A8H2M777"/>
<evidence type="ECO:0000256" key="6">
    <source>
        <dbReference type="ARBA" id="ARBA00023136"/>
    </source>
</evidence>
<evidence type="ECO:0000313" key="10">
    <source>
        <dbReference type="Proteomes" id="UP000377798"/>
    </source>
</evidence>
<dbReference type="InterPro" id="IPR037185">
    <property type="entry name" value="EmrE-like"/>
</dbReference>
<sequence>MNKKIKATGQALLAACLYALNIPLSKVFLQAAGPMTMAGFLYLGAGLGIGFLYLVYDKNKEDSLSREDLPYTLGMVVLDILAPIFLMMGLVWTSSANASLLNNFEIVATSVIAWILFGEKISGLLGLAIILMTLASGILSFEGAQSLEFSKGSILVLLAGLSWGFENNCTRKIAHKNTFEIVMIKGIFSGLGSIAIALVAGETLPDLSNLCKIMVLGFLAYGLSIFFYIRAQEVIGAAKTSAWYSVAPFVAVLLSVVFLKEGLSWKFLLALSIMVLASILVVADTLKKAHDHSHSHVIYSYSHGHIIKKTLVHSHSHQHYLGGGYHDHLHKKR</sequence>
<feature type="transmembrane region" description="Helical" evidence="7">
    <location>
        <begin position="207"/>
        <end position="229"/>
    </location>
</feature>
<evidence type="ECO:0000256" key="1">
    <source>
        <dbReference type="ARBA" id="ARBA00004651"/>
    </source>
</evidence>
<evidence type="ECO:0000256" key="7">
    <source>
        <dbReference type="SAM" id="Phobius"/>
    </source>
</evidence>
<evidence type="ECO:0000313" key="9">
    <source>
        <dbReference type="EMBL" id="VFB17258.1"/>
    </source>
</evidence>
<feature type="domain" description="EamA" evidence="8">
    <location>
        <begin position="11"/>
        <end position="139"/>
    </location>
</feature>
<feature type="transmembrane region" description="Helical" evidence="7">
    <location>
        <begin position="98"/>
        <end position="117"/>
    </location>
</feature>
<proteinExistence type="inferred from homology"/>
<evidence type="ECO:0000259" key="8">
    <source>
        <dbReference type="Pfam" id="PF00892"/>
    </source>
</evidence>
<protein>
    <submittedName>
        <fullName evidence="9">Putative DMT superfamily transporter inner membrane protein</fullName>
    </submittedName>
</protein>
<comment type="subcellular location">
    <subcellularLocation>
        <location evidence="1">Cell membrane</location>
        <topology evidence="1">Multi-pass membrane protein</topology>
    </subcellularLocation>
</comment>
<dbReference type="Pfam" id="PF00892">
    <property type="entry name" value="EamA"/>
    <property type="match status" value="2"/>
</dbReference>
<feature type="transmembrane region" description="Helical" evidence="7">
    <location>
        <begin position="182"/>
        <end position="201"/>
    </location>
</feature>
<feature type="transmembrane region" description="Helical" evidence="7">
    <location>
        <begin position="68"/>
        <end position="92"/>
    </location>
</feature>
<name>A0A8H2M777_9FIRM</name>
<dbReference type="Proteomes" id="UP000377798">
    <property type="component" value="Unassembled WGS sequence"/>
</dbReference>
<organism evidence="9 10">
    <name type="scientific">Urinicoccus massiliensis</name>
    <dbReference type="NCBI Taxonomy" id="1723382"/>
    <lineage>
        <taxon>Bacteria</taxon>
        <taxon>Bacillati</taxon>
        <taxon>Bacillota</taxon>
        <taxon>Tissierellia</taxon>
        <taxon>Tissierellales</taxon>
        <taxon>Peptoniphilaceae</taxon>
        <taxon>Urinicoccus</taxon>
    </lineage>
</organism>
<evidence type="ECO:0000256" key="3">
    <source>
        <dbReference type="ARBA" id="ARBA00022475"/>
    </source>
</evidence>
<dbReference type="PANTHER" id="PTHR32322">
    <property type="entry name" value="INNER MEMBRANE TRANSPORTER"/>
    <property type="match status" value="1"/>
</dbReference>
<dbReference type="PANTHER" id="PTHR32322:SF18">
    <property type="entry name" value="S-ADENOSYLMETHIONINE_S-ADENOSYLHOMOCYSTEINE TRANSPORTER"/>
    <property type="match status" value="1"/>
</dbReference>
<keyword evidence="5 7" id="KW-1133">Transmembrane helix</keyword>
<feature type="transmembrane region" description="Helical" evidence="7">
    <location>
        <begin position="37"/>
        <end position="56"/>
    </location>
</feature>
<feature type="domain" description="EamA" evidence="8">
    <location>
        <begin position="151"/>
        <end position="282"/>
    </location>
</feature>
<dbReference type="RefSeq" id="WP_131749840.1">
    <property type="nucleotide sequence ID" value="NZ_CAACYI010000001.1"/>
</dbReference>
<reference evidence="9 10" key="1">
    <citation type="submission" date="2019-02" db="EMBL/GenBank/DDBJ databases">
        <authorList>
            <consortium name="Pathogen Informatics"/>
        </authorList>
    </citation>
    <scope>NUCLEOTIDE SEQUENCE [LARGE SCALE GENOMIC DNA]</scope>
    <source>
        <strain evidence="9 10">3012STDY7089603</strain>
    </source>
</reference>
<evidence type="ECO:0000256" key="4">
    <source>
        <dbReference type="ARBA" id="ARBA00022692"/>
    </source>
</evidence>
<feature type="transmembrane region" description="Helical" evidence="7">
    <location>
        <begin position="241"/>
        <end position="259"/>
    </location>
</feature>